<feature type="region of interest" description="Disordered" evidence="1">
    <location>
        <begin position="465"/>
        <end position="556"/>
    </location>
</feature>
<dbReference type="InterPro" id="IPR036570">
    <property type="entry name" value="HORMA_dom_sf"/>
</dbReference>
<dbReference type="Pfam" id="PF13889">
    <property type="entry name" value="Chromosome_seg"/>
    <property type="match status" value="1"/>
</dbReference>
<comment type="caution">
    <text evidence="3">The sequence shown here is derived from an EMBL/GenBank/DDBJ whole genome shotgun (WGS) entry which is preliminary data.</text>
</comment>
<dbReference type="InterPro" id="IPR025261">
    <property type="entry name" value="Atos-like_cons_dom"/>
</dbReference>
<dbReference type="PANTHER" id="PTHR13199:SF11">
    <property type="entry name" value="PROTEIN ATOSSA"/>
    <property type="match status" value="1"/>
</dbReference>
<dbReference type="OrthoDB" id="8625101at2759"/>
<dbReference type="Gene3D" id="3.30.900.10">
    <property type="entry name" value="HORMA domain"/>
    <property type="match status" value="1"/>
</dbReference>
<dbReference type="PANTHER" id="PTHR13199">
    <property type="entry name" value="GH03947P"/>
    <property type="match status" value="1"/>
</dbReference>
<evidence type="ECO:0000313" key="3">
    <source>
        <dbReference type="EMBL" id="KAG0269215.1"/>
    </source>
</evidence>
<dbReference type="SMART" id="SM01177">
    <property type="entry name" value="DUF4210"/>
    <property type="match status" value="1"/>
</dbReference>
<evidence type="ECO:0000313" key="4">
    <source>
        <dbReference type="Proteomes" id="UP000807716"/>
    </source>
</evidence>
<reference evidence="3" key="1">
    <citation type="journal article" date="2020" name="Fungal Divers.">
        <title>Resolving the Mortierellaceae phylogeny through synthesis of multi-gene phylogenetics and phylogenomics.</title>
        <authorList>
            <person name="Vandepol N."/>
            <person name="Liber J."/>
            <person name="Desiro A."/>
            <person name="Na H."/>
            <person name="Kennedy M."/>
            <person name="Barry K."/>
            <person name="Grigoriev I.V."/>
            <person name="Miller A.N."/>
            <person name="O'Donnell K."/>
            <person name="Stajich J.E."/>
            <person name="Bonito G."/>
        </authorList>
    </citation>
    <scope>NUCLEOTIDE SEQUENCE</scope>
    <source>
        <strain evidence="3">BC1065</strain>
    </source>
</reference>
<keyword evidence="4" id="KW-1185">Reference proteome</keyword>
<accession>A0A9P6UCK6</accession>
<feature type="compositionally biased region" description="Low complexity" evidence="1">
    <location>
        <begin position="81"/>
        <end position="97"/>
    </location>
</feature>
<feature type="compositionally biased region" description="Polar residues" evidence="1">
    <location>
        <begin position="70"/>
        <end position="80"/>
    </location>
</feature>
<proteinExistence type="predicted"/>
<evidence type="ECO:0000259" key="2">
    <source>
        <dbReference type="SMART" id="SM01177"/>
    </source>
</evidence>
<sequence>MLAMDHLPHPPSRLDAVLQDKELWRNHSSVYLNILHTAQYALLERWVISFTPPVLPPVAMDSVARKSVRSGFSSPQGHSGTTSPASQASPTSASPATLVVDPGVTAATAATSSPSSTTGASRKVTNDLILLVQSLYTQIRALPLNNCLTSFDEATRITKEQLDYTVTSGHEDLTQACQTPAPGPTASVDEEMVMLDMNGNPLQDPMDVEMLRTRQARARPPLEFLADALLKLVQFEASHKSWGCVRVTGMYDESVGGRISPEHFQDAAKVARKKSQRRAKDPSSSKSASRKHRLTSTDSSSTSTAPSDEHEGGEVHYAKYAHAEVEQSPPRKLQPSSQSSPPRVFSARTFQRPMSPIPTENDLVHHQTSSLIRHGLLPALYPSNDTAVAPAHHALQQSLGPTIPATVIADHPPLATMRATMEPFQFPALLSPPLSIPEIGNKSSGCAPLQQSKALDNSLDIQRPPQQPFAFGHATESTSPVRHTVNRRRSSRLSIVMNRGDLSPEPISPSASSRLGPTSPLHSREMDIDAPYARSHHRPGSFKASHGPSPTKHSYLRRNSLNPLVAGSDLFGSLVGSYEESILSGRMSTMPSKPLTFTAQIGVLASQEYKDCPAKLRCPRHVQLEFPASHTHYGWPLGSLAHDDPVLPYVGNVDLDNGFRGSKRFAKMPGGMRIPLQGQVQVMIKNPNKTVVKVFLVPYDFTDMPPNTKTFLRQKYYSMDQGIPALTSSSSTSSSPPSSVSNSTAATCQGSSSHGNGGTLRYAIHLQFCCPAEGYVYLYRTIRVVFANRVPDGKEKLRVVLEGLGAGNHRSGIGAAVSVASRGEASEEKIPVEKKYVPMRKGEVLFSGRKKRRTPHSEDDDRPMEASPRLYQRQQLHSPPSHQQLQQQHIVHSLHHPLNAQAPNHHHPHHISVRISCGYPISNSEPFTSGDVDRLLVLLVLLHHYD</sequence>
<feature type="domain" description="Atos-like conserved" evidence="2">
    <location>
        <begin position="574"/>
        <end position="650"/>
    </location>
</feature>
<dbReference type="Proteomes" id="UP000807716">
    <property type="component" value="Unassembled WGS sequence"/>
</dbReference>
<feature type="region of interest" description="Disordered" evidence="1">
    <location>
        <begin position="844"/>
        <end position="865"/>
    </location>
</feature>
<feature type="region of interest" description="Disordered" evidence="1">
    <location>
        <begin position="265"/>
        <end position="312"/>
    </location>
</feature>
<feature type="region of interest" description="Disordered" evidence="1">
    <location>
        <begin position="727"/>
        <end position="752"/>
    </location>
</feature>
<dbReference type="Pfam" id="PF13915">
    <property type="entry name" value="DUF4210"/>
    <property type="match status" value="1"/>
</dbReference>
<feature type="region of interest" description="Disordered" evidence="1">
    <location>
        <begin position="69"/>
        <end position="97"/>
    </location>
</feature>
<gene>
    <name evidence="3" type="ORF">DFQ27_004455</name>
</gene>
<name>A0A9P6UCK6_9FUNG</name>
<evidence type="ECO:0000256" key="1">
    <source>
        <dbReference type="SAM" id="MobiDB-lite"/>
    </source>
</evidence>
<feature type="region of interest" description="Disordered" evidence="1">
    <location>
        <begin position="324"/>
        <end position="344"/>
    </location>
</feature>
<protein>
    <recommendedName>
        <fullName evidence="2">Atos-like conserved domain-containing protein</fullName>
    </recommendedName>
</protein>
<dbReference type="InterPro" id="IPR051506">
    <property type="entry name" value="ATOS_Transcription_Regulators"/>
</dbReference>
<dbReference type="EMBL" id="JAAAJB010000031">
    <property type="protein sequence ID" value="KAG0269215.1"/>
    <property type="molecule type" value="Genomic_DNA"/>
</dbReference>
<dbReference type="AlphaFoldDB" id="A0A9P6UCK6"/>
<feature type="compositionally biased region" description="Low complexity" evidence="1">
    <location>
        <begin position="727"/>
        <end position="747"/>
    </location>
</feature>
<organism evidence="3 4">
    <name type="scientific">Actinomortierella ambigua</name>
    <dbReference type="NCBI Taxonomy" id="1343610"/>
    <lineage>
        <taxon>Eukaryota</taxon>
        <taxon>Fungi</taxon>
        <taxon>Fungi incertae sedis</taxon>
        <taxon>Mucoromycota</taxon>
        <taxon>Mortierellomycotina</taxon>
        <taxon>Mortierellomycetes</taxon>
        <taxon>Mortierellales</taxon>
        <taxon>Mortierellaceae</taxon>
        <taxon>Actinomortierella</taxon>
    </lineage>
</organism>
<dbReference type="InterPro" id="IPR033473">
    <property type="entry name" value="Atos-like_C"/>
</dbReference>